<sequence>VSIGLILFEVDVNFQFTLPKVTNQINNEQEIHYLNCIEARDKIIHEQTFSTIDNPDVQREVLITLKEKAIVECREKFPQIYSETHQSFNFNLIDLKYRY</sequence>
<reference evidence="1" key="1">
    <citation type="submission" date="2018-05" db="EMBL/GenBank/DDBJ databases">
        <authorList>
            <person name="Lanie J.A."/>
            <person name="Ng W.-L."/>
            <person name="Kazmierczak K.M."/>
            <person name="Andrzejewski T.M."/>
            <person name="Davidsen T.M."/>
            <person name="Wayne K.J."/>
            <person name="Tettelin H."/>
            <person name="Glass J.I."/>
            <person name="Rusch D."/>
            <person name="Podicherti R."/>
            <person name="Tsui H.-C.T."/>
            <person name="Winkler M.E."/>
        </authorList>
    </citation>
    <scope>NUCLEOTIDE SEQUENCE</scope>
</reference>
<dbReference type="AlphaFoldDB" id="A0A382U734"/>
<proteinExistence type="predicted"/>
<evidence type="ECO:0000313" key="1">
    <source>
        <dbReference type="EMBL" id="SVD29777.1"/>
    </source>
</evidence>
<organism evidence="1">
    <name type="scientific">marine metagenome</name>
    <dbReference type="NCBI Taxonomy" id="408172"/>
    <lineage>
        <taxon>unclassified sequences</taxon>
        <taxon>metagenomes</taxon>
        <taxon>ecological metagenomes</taxon>
    </lineage>
</organism>
<name>A0A382U734_9ZZZZ</name>
<protein>
    <submittedName>
        <fullName evidence="1">Uncharacterized protein</fullName>
    </submittedName>
</protein>
<gene>
    <name evidence="1" type="ORF">METZ01_LOCUS382631</name>
</gene>
<feature type="non-terminal residue" evidence="1">
    <location>
        <position position="1"/>
    </location>
</feature>
<dbReference type="EMBL" id="UINC01141813">
    <property type="protein sequence ID" value="SVD29777.1"/>
    <property type="molecule type" value="Genomic_DNA"/>
</dbReference>
<accession>A0A382U734</accession>